<gene>
    <name evidence="1" type="ORF">H4O24_15040</name>
</gene>
<dbReference type="AlphaFoldDB" id="A0A7G6VZR8"/>
<organism evidence="1 2">
    <name type="scientific">Croceicoccus marinus</name>
    <dbReference type="NCBI Taxonomy" id="450378"/>
    <lineage>
        <taxon>Bacteria</taxon>
        <taxon>Pseudomonadati</taxon>
        <taxon>Pseudomonadota</taxon>
        <taxon>Alphaproteobacteria</taxon>
        <taxon>Sphingomonadales</taxon>
        <taxon>Erythrobacteraceae</taxon>
        <taxon>Croceicoccus</taxon>
    </lineage>
</organism>
<accession>A0A7G6VZR8</accession>
<dbReference type="EMBL" id="CP060053">
    <property type="protein sequence ID" value="QNE07233.1"/>
    <property type="molecule type" value="Genomic_DNA"/>
</dbReference>
<evidence type="ECO:0000313" key="1">
    <source>
        <dbReference type="EMBL" id="QNE07233.1"/>
    </source>
</evidence>
<sequence length="128" mass="14724">MIILDRANPLRNPDYPTVLQNEDKAIVVYDLEFLSNREKHSDYMMNDGTSAHPVPRWPFAEIVCGSYLVIRFPAGAAEPDVGRFHSLRRPEMDEIDIADHFFRQVLEQETDRSGNVPRLVTLGRRLEG</sequence>
<name>A0A7G6VZR8_9SPHN</name>
<dbReference type="RefSeq" id="WP_185885954.1">
    <property type="nucleotide sequence ID" value="NZ_CP060053.1"/>
</dbReference>
<evidence type="ECO:0000313" key="2">
    <source>
        <dbReference type="Proteomes" id="UP000515297"/>
    </source>
</evidence>
<proteinExistence type="predicted"/>
<reference evidence="1 2" key="1">
    <citation type="submission" date="2020-08" db="EMBL/GenBank/DDBJ databases">
        <authorList>
            <person name="Liu G."/>
            <person name="Sun C."/>
        </authorList>
    </citation>
    <scope>NUCLEOTIDE SEQUENCE [LARGE SCALE GENOMIC DNA]</scope>
    <source>
        <strain evidence="1 2">OT19</strain>
        <plasmid evidence="1 2">plas1</plasmid>
    </source>
</reference>
<keyword evidence="1" id="KW-0614">Plasmid</keyword>
<dbReference type="Proteomes" id="UP000515297">
    <property type="component" value="Plasmid plas1"/>
</dbReference>
<geneLocation type="plasmid" evidence="1 2">
    <name>plas1</name>
</geneLocation>
<protein>
    <submittedName>
        <fullName evidence="1">Uncharacterized protein</fullName>
    </submittedName>
</protein>